<organism evidence="1 2">
    <name type="scientific">Dyella mobilis</name>
    <dbReference type="NCBI Taxonomy" id="1849582"/>
    <lineage>
        <taxon>Bacteria</taxon>
        <taxon>Pseudomonadati</taxon>
        <taxon>Pseudomonadota</taxon>
        <taxon>Gammaproteobacteria</taxon>
        <taxon>Lysobacterales</taxon>
        <taxon>Rhodanobacteraceae</taxon>
        <taxon>Dyella</taxon>
    </lineage>
</organism>
<accession>A0ABS2KJV3</accession>
<dbReference type="RefSeq" id="WP_204633014.1">
    <property type="nucleotide sequence ID" value="NZ_BSOC01000001.1"/>
</dbReference>
<dbReference type="Proteomes" id="UP001430193">
    <property type="component" value="Unassembled WGS sequence"/>
</dbReference>
<name>A0ABS2KJV3_9GAMM</name>
<sequence>MTSHTQRPRALLILGMHRSGTSAVTRAINLLGAHIGKNILLPGQGNSEGFWEHFDALEANHHLLDALGRTWFDVRRLPPDWLMQAPGRDMLACIQAVIQKEFAPHRLVALKDPRLCLTAPAWVEAFQSAGYAVQCLLVIRDPREVADSLHTREKWPRDSVFLLWSHYVTEALLETRGCVRALITYDQLLADWRSTLHGVSEALSLHWPRSEETAATDIDAFLHTKHRHHVATPLSGTEPSFDGMPSLTAELYANCLAVAHGRSDWTALEHSALTMRDISDLYAPHLDHLLTRHQVAESALTAKLQAYENILKNLVSHVPPKS</sequence>
<reference evidence="1" key="1">
    <citation type="submission" date="2020-10" db="EMBL/GenBank/DDBJ databases">
        <title>Phylogeny of dyella-like bacteria.</title>
        <authorList>
            <person name="Fu J."/>
        </authorList>
    </citation>
    <scope>NUCLEOTIDE SEQUENCE</scope>
    <source>
        <strain evidence="1">DHON07</strain>
    </source>
</reference>
<dbReference type="InterPro" id="IPR027417">
    <property type="entry name" value="P-loop_NTPase"/>
</dbReference>
<evidence type="ECO:0008006" key="3">
    <source>
        <dbReference type="Google" id="ProtNLM"/>
    </source>
</evidence>
<gene>
    <name evidence="1" type="ORF">ISS99_18125</name>
</gene>
<comment type="caution">
    <text evidence="1">The sequence shown here is derived from an EMBL/GenBank/DDBJ whole genome shotgun (WGS) entry which is preliminary data.</text>
</comment>
<evidence type="ECO:0000313" key="2">
    <source>
        <dbReference type="Proteomes" id="UP001430193"/>
    </source>
</evidence>
<proteinExistence type="predicted"/>
<dbReference type="SUPFAM" id="SSF52540">
    <property type="entry name" value="P-loop containing nucleoside triphosphate hydrolases"/>
    <property type="match status" value="1"/>
</dbReference>
<protein>
    <recommendedName>
        <fullName evidence="3">Sulfotransferase family protein</fullName>
    </recommendedName>
</protein>
<dbReference type="Gene3D" id="3.40.50.300">
    <property type="entry name" value="P-loop containing nucleotide triphosphate hydrolases"/>
    <property type="match status" value="1"/>
</dbReference>
<evidence type="ECO:0000313" key="1">
    <source>
        <dbReference type="EMBL" id="MBM7131445.1"/>
    </source>
</evidence>
<keyword evidence="2" id="KW-1185">Reference proteome</keyword>
<dbReference type="EMBL" id="JADIKF010000040">
    <property type="protein sequence ID" value="MBM7131445.1"/>
    <property type="molecule type" value="Genomic_DNA"/>
</dbReference>